<keyword evidence="2" id="KW-1185">Reference proteome</keyword>
<dbReference type="Proteomes" id="UP001163324">
    <property type="component" value="Chromosome 1"/>
</dbReference>
<comment type="caution">
    <text evidence="1">The sequence shown here is derived from an EMBL/GenBank/DDBJ whole genome shotgun (WGS) entry which is preliminary data.</text>
</comment>
<sequence length="747" mass="82378">MSFASMSQRLGNALAAALALQSTLVAAQDKSPIVAEGTSFALNGDSVSYRFHVDNATGDLITDHYGASVDEDGIAAEIGPVQGWVNLVGRVRREFPDLGRGDFRSPAVQIKQAAGHAISEFRYRSHDVLDGKPLLPGLPSLFGADDEVSTLVVHMYDNYSMVAADLSYSIFPKYDAVVRSVNITNEGNGTIEITKLASMSVDLEYPELEMIEIRGDWAREGMRVKRKVDFGTQGFASNLGYSSHLHNPFLALVSPETTESRGDAWGFNLVYTGSFAAEVEKSSQGLTRASIGLNPYQFSWPLKPGESISSPECVSVYSPGGVGGMSRQYHRLYRKHLMKSKFAEATRPPLLNSWEGMVFDVNDTAIYGLAKETADLGIKLIVMDDGWFGNEFPRISDNAGLGDWQPNKQRFPDGLPALVEKITDLDVANSSEKLKFGIWFEPEMVNPQSNLYTEHPDWAIHAGDYPRTETRNELVLNVALPEVQDFIIESVSAILRSAPVSYVKWDNNRGIHEHSSMQLNHQYMLGLYRVFANLTTQFPDVLWEGCASGGGRVDPGILQWFPQVWTSDDTDAVERIAIQFGTSLAYPASAMGAHISHVPNGNTRRVTPVRFRANVALMGGSFGLELNPSDFTEDEIAQIPDIVALSERINPVIVTGDMYRLALPEDTQYPAAVFVSRDGAEAAFFAFQTRPTINNSWPWFRLQGLDAAARYKVDGNQTVSGAALMNVGIQIRFDNDLDSRCILLERQ</sequence>
<name>A0ACC0VFD4_9HYPO</name>
<reference evidence="1" key="1">
    <citation type="submission" date="2022-10" db="EMBL/GenBank/DDBJ databases">
        <title>Complete Genome of Trichothecium roseum strain YXFP-22015, a Plant Pathogen Isolated from Citrus.</title>
        <authorList>
            <person name="Wang Y."/>
            <person name="Zhu L."/>
        </authorList>
    </citation>
    <scope>NUCLEOTIDE SEQUENCE</scope>
    <source>
        <strain evidence="1">YXFP-22015</strain>
    </source>
</reference>
<gene>
    <name evidence="1" type="ORF">N3K66_001002</name>
</gene>
<evidence type="ECO:0000313" key="2">
    <source>
        <dbReference type="Proteomes" id="UP001163324"/>
    </source>
</evidence>
<organism evidence="1 2">
    <name type="scientific">Trichothecium roseum</name>
    <dbReference type="NCBI Taxonomy" id="47278"/>
    <lineage>
        <taxon>Eukaryota</taxon>
        <taxon>Fungi</taxon>
        <taxon>Dikarya</taxon>
        <taxon>Ascomycota</taxon>
        <taxon>Pezizomycotina</taxon>
        <taxon>Sordariomycetes</taxon>
        <taxon>Hypocreomycetidae</taxon>
        <taxon>Hypocreales</taxon>
        <taxon>Hypocreales incertae sedis</taxon>
        <taxon>Trichothecium</taxon>
    </lineage>
</organism>
<protein>
    <submittedName>
        <fullName evidence="1">Uncharacterized protein</fullName>
    </submittedName>
</protein>
<accession>A0ACC0VFD4</accession>
<dbReference type="EMBL" id="CM047940">
    <property type="protein sequence ID" value="KAI9904473.1"/>
    <property type="molecule type" value="Genomic_DNA"/>
</dbReference>
<proteinExistence type="predicted"/>
<evidence type="ECO:0000313" key="1">
    <source>
        <dbReference type="EMBL" id="KAI9904473.1"/>
    </source>
</evidence>